<protein>
    <submittedName>
        <fullName evidence="1">Uncharacterized protein</fullName>
    </submittedName>
</protein>
<comment type="caution">
    <text evidence="1">The sequence shown here is derived from an EMBL/GenBank/DDBJ whole genome shotgun (WGS) entry which is preliminary data.</text>
</comment>
<sequence>MKRDDAERVIERVLRGSGAPHAQFLVRDIAAALVDAGLIPSEQDELRMALEGSGR</sequence>
<proteinExistence type="predicted"/>
<evidence type="ECO:0000313" key="1">
    <source>
        <dbReference type="EMBL" id="GAA3949802.1"/>
    </source>
</evidence>
<accession>A0ABP7NLG9</accession>
<gene>
    <name evidence="1" type="ORF">GCM10022383_29320</name>
</gene>
<keyword evidence="2" id="KW-1185">Reference proteome</keyword>
<reference evidence="2" key="1">
    <citation type="journal article" date="2019" name="Int. J. Syst. Evol. Microbiol.">
        <title>The Global Catalogue of Microorganisms (GCM) 10K type strain sequencing project: providing services to taxonomists for standard genome sequencing and annotation.</title>
        <authorList>
            <consortium name="The Broad Institute Genomics Platform"/>
            <consortium name="The Broad Institute Genome Sequencing Center for Infectious Disease"/>
            <person name="Wu L."/>
            <person name="Ma J."/>
        </authorList>
    </citation>
    <scope>NUCLEOTIDE SEQUENCE [LARGE SCALE GENOMIC DNA]</scope>
    <source>
        <strain evidence="2">JCM 17024</strain>
    </source>
</reference>
<dbReference type="EMBL" id="BAABCP010000003">
    <property type="protein sequence ID" value="GAA3949802.1"/>
    <property type="molecule type" value="Genomic_DNA"/>
</dbReference>
<organism evidence="1 2">
    <name type="scientific">Microbacterium soli</name>
    <dbReference type="NCBI Taxonomy" id="446075"/>
    <lineage>
        <taxon>Bacteria</taxon>
        <taxon>Bacillati</taxon>
        <taxon>Actinomycetota</taxon>
        <taxon>Actinomycetes</taxon>
        <taxon>Micrococcales</taxon>
        <taxon>Microbacteriaceae</taxon>
        <taxon>Microbacterium</taxon>
    </lineage>
</organism>
<evidence type="ECO:0000313" key="2">
    <source>
        <dbReference type="Proteomes" id="UP001501591"/>
    </source>
</evidence>
<dbReference type="Proteomes" id="UP001501591">
    <property type="component" value="Unassembled WGS sequence"/>
</dbReference>
<dbReference type="RefSeq" id="WP_285465421.1">
    <property type="nucleotide sequence ID" value="NZ_BAABCP010000003.1"/>
</dbReference>
<name>A0ABP7NLG9_9MICO</name>